<organism evidence="1 2">
    <name type="scientific">Megalurothrips usitatus</name>
    <name type="common">bean blossom thrips</name>
    <dbReference type="NCBI Taxonomy" id="439358"/>
    <lineage>
        <taxon>Eukaryota</taxon>
        <taxon>Metazoa</taxon>
        <taxon>Ecdysozoa</taxon>
        <taxon>Arthropoda</taxon>
        <taxon>Hexapoda</taxon>
        <taxon>Insecta</taxon>
        <taxon>Pterygota</taxon>
        <taxon>Neoptera</taxon>
        <taxon>Paraneoptera</taxon>
        <taxon>Thysanoptera</taxon>
        <taxon>Terebrantia</taxon>
        <taxon>Thripoidea</taxon>
        <taxon>Thripidae</taxon>
        <taxon>Megalurothrips</taxon>
    </lineage>
</organism>
<accession>A0AAV7X4D1</accession>
<sequence length="174" mass="20320">MACVSLCVLRHKLMSFPVCLQHDAVARTKRSKIKVVERCPFCYFVTYETCRLTMHVEARHARTLRQQGAFLVKRRMWWLARSGVRRLDRRRVERHLEALGDDPSRAQVKLAVRRILLEAMILVGGEDSSPDTDYAAIKSEYEGLRSSFGDEFPDVSGRNWKKIRRRERNAARRS</sequence>
<proteinExistence type="predicted"/>
<dbReference type="Proteomes" id="UP001075354">
    <property type="component" value="Unassembled WGS sequence"/>
</dbReference>
<gene>
    <name evidence="1" type="ORF">ONE63_011509</name>
</gene>
<evidence type="ECO:0000313" key="2">
    <source>
        <dbReference type="Proteomes" id="UP001075354"/>
    </source>
</evidence>
<protein>
    <recommendedName>
        <fullName evidence="3">C2H2-type domain-containing protein</fullName>
    </recommendedName>
</protein>
<comment type="caution">
    <text evidence="1">The sequence shown here is derived from an EMBL/GenBank/DDBJ whole genome shotgun (WGS) entry which is preliminary data.</text>
</comment>
<dbReference type="EMBL" id="JAPTSV010000845">
    <property type="protein sequence ID" value="KAJ1518879.1"/>
    <property type="molecule type" value="Genomic_DNA"/>
</dbReference>
<keyword evidence="2" id="KW-1185">Reference proteome</keyword>
<evidence type="ECO:0000313" key="1">
    <source>
        <dbReference type="EMBL" id="KAJ1518879.1"/>
    </source>
</evidence>
<reference evidence="1" key="1">
    <citation type="submission" date="2022-12" db="EMBL/GenBank/DDBJ databases">
        <title>Chromosome-level genome assembly of the bean flower thrips Megalurothrips usitatus.</title>
        <authorList>
            <person name="Ma L."/>
            <person name="Liu Q."/>
            <person name="Li H."/>
            <person name="Cai W."/>
        </authorList>
    </citation>
    <scope>NUCLEOTIDE SEQUENCE</scope>
    <source>
        <strain evidence="1">Cailab_2022a</strain>
    </source>
</reference>
<dbReference type="AlphaFoldDB" id="A0AAV7X4D1"/>
<evidence type="ECO:0008006" key="3">
    <source>
        <dbReference type="Google" id="ProtNLM"/>
    </source>
</evidence>
<name>A0AAV7X4D1_9NEOP</name>